<comment type="catalytic activity">
    <reaction evidence="8 9">
        <text>heme b + (2E,6E)-farnesyl diphosphate + H2O = Fe(II)-heme o + diphosphate</text>
        <dbReference type="Rhea" id="RHEA:28070"/>
        <dbReference type="ChEBI" id="CHEBI:15377"/>
        <dbReference type="ChEBI" id="CHEBI:33019"/>
        <dbReference type="ChEBI" id="CHEBI:60344"/>
        <dbReference type="ChEBI" id="CHEBI:60530"/>
        <dbReference type="ChEBI" id="CHEBI:175763"/>
        <dbReference type="EC" id="2.5.1.141"/>
    </reaction>
</comment>
<evidence type="ECO:0000256" key="7">
    <source>
        <dbReference type="ARBA" id="ARBA00023136"/>
    </source>
</evidence>
<dbReference type="PANTHER" id="PTHR43448:SF2">
    <property type="entry name" value="PROTOHEME IX FARNESYLTRANSFERASE, MITOCHONDRIAL"/>
    <property type="match status" value="1"/>
</dbReference>
<dbReference type="GO" id="GO:0008495">
    <property type="term" value="F:protoheme IX farnesyltransferase activity"/>
    <property type="evidence" value="ECO:0007669"/>
    <property type="project" value="UniProtKB-UniRule"/>
</dbReference>
<comment type="function">
    <text evidence="9">Converts heme B (protoheme IX) to heme O by substitution of the vinyl group on carbon 2 of heme B porphyrin ring with a hydroxyethyl farnesyl side group.</text>
</comment>
<dbReference type="Gene3D" id="1.10.357.140">
    <property type="entry name" value="UbiA prenyltransferase"/>
    <property type="match status" value="1"/>
</dbReference>
<dbReference type="EMBL" id="SMAD01000001">
    <property type="protein sequence ID" value="TCS90018.1"/>
    <property type="molecule type" value="Genomic_DNA"/>
</dbReference>
<evidence type="ECO:0000256" key="6">
    <source>
        <dbReference type="ARBA" id="ARBA00023133"/>
    </source>
</evidence>
<comment type="subcellular location">
    <subcellularLocation>
        <location evidence="9">Cell membrane</location>
        <topology evidence="9">Multi-pass membrane protein</topology>
    </subcellularLocation>
    <subcellularLocation>
        <location evidence="1">Membrane</location>
        <topology evidence="1">Multi-pass membrane protein</topology>
    </subcellularLocation>
</comment>
<accession>A0A4R3KX66</accession>
<dbReference type="GO" id="GO:0048034">
    <property type="term" value="P:heme O biosynthetic process"/>
    <property type="evidence" value="ECO:0007669"/>
    <property type="project" value="UniProtKB-UniRule"/>
</dbReference>
<evidence type="ECO:0000256" key="5">
    <source>
        <dbReference type="ARBA" id="ARBA00022989"/>
    </source>
</evidence>
<dbReference type="InterPro" id="IPR044878">
    <property type="entry name" value="UbiA_sf"/>
</dbReference>
<evidence type="ECO:0000256" key="3">
    <source>
        <dbReference type="ARBA" id="ARBA00022679"/>
    </source>
</evidence>
<keyword evidence="11" id="KW-1185">Reference proteome</keyword>
<dbReference type="EC" id="2.5.1.141" evidence="9"/>
<feature type="transmembrane region" description="Helical" evidence="9">
    <location>
        <begin position="175"/>
        <end position="199"/>
    </location>
</feature>
<dbReference type="GO" id="GO:0005886">
    <property type="term" value="C:plasma membrane"/>
    <property type="evidence" value="ECO:0007669"/>
    <property type="project" value="UniProtKB-SubCell"/>
</dbReference>
<keyword evidence="4 9" id="KW-0812">Transmembrane</keyword>
<keyword evidence="7 9" id="KW-0472">Membrane</keyword>
<dbReference type="Pfam" id="PF01040">
    <property type="entry name" value="UbiA"/>
    <property type="match status" value="1"/>
</dbReference>
<protein>
    <recommendedName>
        <fullName evidence="9">Protoheme IX farnesyltransferase</fullName>
        <ecNumber evidence="9">2.5.1.141</ecNumber>
    </recommendedName>
    <alternativeName>
        <fullName evidence="9">Heme B farnesyltransferase</fullName>
    </alternativeName>
    <alternativeName>
        <fullName evidence="9">Heme O synthase</fullName>
    </alternativeName>
</protein>
<dbReference type="InterPro" id="IPR000537">
    <property type="entry name" value="UbiA_prenyltransferase"/>
</dbReference>
<keyword evidence="2 9" id="KW-1003">Cell membrane</keyword>
<dbReference type="GO" id="GO:0006784">
    <property type="term" value="P:heme A biosynthetic process"/>
    <property type="evidence" value="ECO:0007669"/>
    <property type="project" value="TreeGrafter"/>
</dbReference>
<comment type="pathway">
    <text evidence="9">Porphyrin-containing compound metabolism; heme O biosynthesis; heme O from protoheme: step 1/1.</text>
</comment>
<dbReference type="UniPathway" id="UPA00834">
    <property type="reaction ID" value="UER00712"/>
</dbReference>
<comment type="miscellaneous">
    <text evidence="9">Carbon 2 of the heme B porphyrin ring is defined according to the Fischer nomenclature.</text>
</comment>
<feature type="transmembrane region" description="Helical" evidence="9">
    <location>
        <begin position="28"/>
        <end position="46"/>
    </location>
</feature>
<name>A0A4R3KX66_9SPHI</name>
<evidence type="ECO:0000313" key="10">
    <source>
        <dbReference type="EMBL" id="TCS90018.1"/>
    </source>
</evidence>
<feature type="transmembrane region" description="Helical" evidence="9">
    <location>
        <begin position="150"/>
        <end position="169"/>
    </location>
</feature>
<proteinExistence type="inferred from homology"/>
<evidence type="ECO:0000256" key="4">
    <source>
        <dbReference type="ARBA" id="ARBA00022692"/>
    </source>
</evidence>
<evidence type="ECO:0000256" key="2">
    <source>
        <dbReference type="ARBA" id="ARBA00022475"/>
    </source>
</evidence>
<evidence type="ECO:0000256" key="9">
    <source>
        <dbReference type="HAMAP-Rule" id="MF_00154"/>
    </source>
</evidence>
<dbReference type="InterPro" id="IPR006369">
    <property type="entry name" value="Protohaem_IX_farnesylTrfase"/>
</dbReference>
<dbReference type="Proteomes" id="UP000295807">
    <property type="component" value="Unassembled WGS sequence"/>
</dbReference>
<dbReference type="NCBIfam" id="TIGR01473">
    <property type="entry name" value="cyoE_ctaB"/>
    <property type="match status" value="1"/>
</dbReference>
<comment type="similarity">
    <text evidence="9">Belongs to the UbiA prenyltransferase family. Protoheme IX farnesyltransferase subfamily.</text>
</comment>
<reference evidence="10 11" key="1">
    <citation type="submission" date="2019-03" db="EMBL/GenBank/DDBJ databases">
        <title>Genomic Encyclopedia of Type Strains, Phase IV (KMG-IV): sequencing the most valuable type-strain genomes for metagenomic binning, comparative biology and taxonomic classification.</title>
        <authorList>
            <person name="Goeker M."/>
        </authorList>
    </citation>
    <scope>NUCLEOTIDE SEQUENCE [LARGE SCALE GENOMIC DNA]</scope>
    <source>
        <strain evidence="10 11">DSM 21100</strain>
    </source>
</reference>
<feature type="transmembrane region" description="Helical" evidence="9">
    <location>
        <begin position="52"/>
        <end position="76"/>
    </location>
</feature>
<evidence type="ECO:0000256" key="1">
    <source>
        <dbReference type="ARBA" id="ARBA00004141"/>
    </source>
</evidence>
<dbReference type="HAMAP" id="MF_00154">
    <property type="entry name" value="CyoE_CtaB"/>
    <property type="match status" value="1"/>
</dbReference>
<feature type="transmembrane region" description="Helical" evidence="9">
    <location>
        <begin position="248"/>
        <end position="267"/>
    </location>
</feature>
<dbReference type="AlphaFoldDB" id="A0A4R3KX66"/>
<dbReference type="PANTHER" id="PTHR43448">
    <property type="entry name" value="PROTOHEME IX FARNESYLTRANSFERASE, MITOCHONDRIAL"/>
    <property type="match status" value="1"/>
</dbReference>
<evidence type="ECO:0000313" key="11">
    <source>
        <dbReference type="Proteomes" id="UP000295807"/>
    </source>
</evidence>
<dbReference type="CDD" id="cd13957">
    <property type="entry name" value="PT_UbiA_Cox10"/>
    <property type="match status" value="1"/>
</dbReference>
<sequence length="300" mass="33088">MIAEERYEEKLPVALGRKFADISQLVKLRLSMLVVFSAVIAFVLASTEAIDWSRLIMLVIGGFLVTGAANGFNQVIEKQPDGLMNRTRNRPLPTGRMSSAEVIALCVFMGISGVLILGFFTTWLTALFGALSLVLYSFVYTPLKKKGPIAVYIGAIPGAMPPLLGWVAATGEYGLLPGLLFAVQFMWQFPHFWAIAWVADADYRKADYHLLPLRSGRNRGSAMFILVATLLLLPVSLLPVYFGFGGAVTYVVTIGMGLMLLAQSIRLLRTCEDKHARQVMFGSFIYLPVIQLVLMIDKMI</sequence>
<dbReference type="RefSeq" id="WP_225975149.1">
    <property type="nucleotide sequence ID" value="NZ_CP042432.1"/>
</dbReference>
<evidence type="ECO:0000256" key="8">
    <source>
        <dbReference type="ARBA" id="ARBA00047690"/>
    </source>
</evidence>
<feature type="transmembrane region" description="Helical" evidence="9">
    <location>
        <begin position="97"/>
        <end position="117"/>
    </location>
</feature>
<feature type="transmembrane region" description="Helical" evidence="9">
    <location>
        <begin position="279"/>
        <end position="296"/>
    </location>
</feature>
<keyword evidence="5 9" id="KW-1133">Transmembrane helix</keyword>
<comment type="caution">
    <text evidence="10">The sequence shown here is derived from an EMBL/GenBank/DDBJ whole genome shotgun (WGS) entry which is preliminary data.</text>
</comment>
<feature type="transmembrane region" description="Helical" evidence="9">
    <location>
        <begin position="123"/>
        <end position="143"/>
    </location>
</feature>
<feature type="transmembrane region" description="Helical" evidence="9">
    <location>
        <begin position="220"/>
        <end position="242"/>
    </location>
</feature>
<keyword evidence="6 9" id="KW-0350">Heme biosynthesis</keyword>
<dbReference type="FunFam" id="1.10.357.140:FF:000006">
    <property type="entry name" value="Protoheme IX farnesyltransferase, mitochondrial"/>
    <property type="match status" value="1"/>
</dbReference>
<gene>
    <name evidence="9" type="primary">ctaB</name>
    <name evidence="10" type="ORF">EDD80_101216</name>
</gene>
<organism evidence="10 11">
    <name type="scientific">Anseongella ginsenosidimutans</name>
    <dbReference type="NCBI Taxonomy" id="496056"/>
    <lineage>
        <taxon>Bacteria</taxon>
        <taxon>Pseudomonadati</taxon>
        <taxon>Bacteroidota</taxon>
        <taxon>Sphingobacteriia</taxon>
        <taxon>Sphingobacteriales</taxon>
        <taxon>Sphingobacteriaceae</taxon>
        <taxon>Anseongella</taxon>
    </lineage>
</organism>
<keyword evidence="3 9" id="KW-0808">Transferase</keyword>